<evidence type="ECO:0000256" key="5">
    <source>
        <dbReference type="ARBA" id="ARBA00022840"/>
    </source>
</evidence>
<evidence type="ECO:0000256" key="11">
    <source>
        <dbReference type="PROSITE-ProRule" id="PRU00560"/>
    </source>
</evidence>
<dbReference type="OrthoDB" id="9810135at2"/>
<feature type="domain" description="UvrD-like helicase ATP-binding" evidence="12">
    <location>
        <begin position="15"/>
        <end position="343"/>
    </location>
</feature>
<dbReference type="PANTHER" id="PTHR11070">
    <property type="entry name" value="UVRD / RECB / PCRA DNA HELICASE FAMILY MEMBER"/>
    <property type="match status" value="1"/>
</dbReference>
<evidence type="ECO:0000313" key="14">
    <source>
        <dbReference type="Proteomes" id="UP000006502"/>
    </source>
</evidence>
<keyword evidence="4 11" id="KW-0347">Helicase</keyword>
<dbReference type="GO" id="GO:0000725">
    <property type="term" value="P:recombinational repair"/>
    <property type="evidence" value="ECO:0007669"/>
    <property type="project" value="TreeGrafter"/>
</dbReference>
<evidence type="ECO:0000256" key="4">
    <source>
        <dbReference type="ARBA" id="ARBA00022806"/>
    </source>
</evidence>
<dbReference type="Pfam" id="PF13361">
    <property type="entry name" value="UvrD_C"/>
    <property type="match status" value="1"/>
</dbReference>
<keyword evidence="7" id="KW-0413">Isomerase</keyword>
<organism evidence="13 14">
    <name type="scientific">Mycoplasma haematolamae (strain Purdue)</name>
    <dbReference type="NCBI Taxonomy" id="1212765"/>
    <lineage>
        <taxon>Bacteria</taxon>
        <taxon>Bacillati</taxon>
        <taxon>Mycoplasmatota</taxon>
        <taxon>Mollicutes</taxon>
        <taxon>Mycoplasmataceae</taxon>
        <taxon>Mycoplasma</taxon>
    </lineage>
</organism>
<dbReference type="Pfam" id="PF00580">
    <property type="entry name" value="UvrD-helicase"/>
    <property type="match status" value="1"/>
</dbReference>
<feature type="binding site" evidence="11">
    <location>
        <begin position="36"/>
        <end position="43"/>
    </location>
    <ligand>
        <name>ATP</name>
        <dbReference type="ChEBI" id="CHEBI:30616"/>
    </ligand>
</feature>
<comment type="similarity">
    <text evidence="1">Belongs to the helicase family. UvrD subfamily.</text>
</comment>
<evidence type="ECO:0000256" key="7">
    <source>
        <dbReference type="ARBA" id="ARBA00023235"/>
    </source>
</evidence>
<dbReference type="GO" id="GO:0005524">
    <property type="term" value="F:ATP binding"/>
    <property type="evidence" value="ECO:0007669"/>
    <property type="project" value="UniProtKB-UniRule"/>
</dbReference>
<sequence>MLSLSELKRRVLEQVANETQREIIEYSEKRNVGILAGPGSGKTFVIIERIKHYLSKRRVAPERIMIVTYTNRAIIEIKKRINLFEHKYEFKYSGTLHSICKKFLEGSRLRGELQRLIARLTDSEIELKATLPIFGENEHQQFCRAEVEDYVAEKFPDWALDKRREKVIGLLLKELREGISRNKVNNYLRDSKFELHKTDYVPRIEFDREVRKLKFVKRRELIAILKKVFEKYQAKLKADLKFDHDDLLIYFHYLVWNLTPLRKKELIQSEFDEILVDEFQDMNLLQLLIVREFSGDKKNIFFVGDPNQSIYAFQGAYPEIFNYFREQDPETKFFKLTQNYRSTKSILELSEQLIKKNKKKGVLEELSTHKMFTNSEEGERIFWLVTDRWGGPCSSIYNIVLRLEELGAKRNQIAILSRTYSDAKDIRSFFRNKGINYIDFNFWKNNTDWLAESYYLACFLSLRFMQSDFAIHYLFEKYLEWRDQEEVMPDYFMKEIESYSASLVDHLDWLCSEGLSLKYSSDSDLKNIEKIRGFWREVKAELSHPDSEEAGKKFIVDSRELKKYIKGLGANKILEVVKDRHKESISDICNFFAVMTRESSGMRLDESIKLLHAYVRHFVEHTLEEDYLTFSTIHSAKGCEWDYVFVLNLREGKLPIFHAQTKEEIEEERRVLFVGMTRAKKELYLVSDLGFFNSSKSNKNALTSYSSFLKELKFGRSNPKIVLLSDLHKHEIEEYEPQT</sequence>
<name>I7BIX1_MYCHA</name>
<comment type="catalytic activity">
    <reaction evidence="10">
        <text>ATP + H2O = ADP + phosphate + H(+)</text>
        <dbReference type="Rhea" id="RHEA:13065"/>
        <dbReference type="ChEBI" id="CHEBI:15377"/>
        <dbReference type="ChEBI" id="CHEBI:15378"/>
        <dbReference type="ChEBI" id="CHEBI:30616"/>
        <dbReference type="ChEBI" id="CHEBI:43474"/>
        <dbReference type="ChEBI" id="CHEBI:456216"/>
        <dbReference type="EC" id="5.6.2.4"/>
    </reaction>
</comment>
<keyword evidence="6" id="KW-0238">DNA-binding</keyword>
<dbReference type="GO" id="GO:0043138">
    <property type="term" value="F:3'-5' DNA helicase activity"/>
    <property type="evidence" value="ECO:0007669"/>
    <property type="project" value="UniProtKB-EC"/>
</dbReference>
<keyword evidence="5 11" id="KW-0067">ATP-binding</keyword>
<dbReference type="PROSITE" id="PS51198">
    <property type="entry name" value="UVRD_HELICASE_ATP_BIND"/>
    <property type="match status" value="1"/>
</dbReference>
<evidence type="ECO:0000256" key="9">
    <source>
        <dbReference type="ARBA" id="ARBA00034808"/>
    </source>
</evidence>
<dbReference type="STRING" id="1212765.MHLP_00965"/>
<dbReference type="InterPro" id="IPR014016">
    <property type="entry name" value="UvrD-like_ATP-bd"/>
</dbReference>
<evidence type="ECO:0000256" key="6">
    <source>
        <dbReference type="ARBA" id="ARBA00023125"/>
    </source>
</evidence>
<dbReference type="EC" id="5.6.2.4" evidence="9"/>
<protein>
    <recommendedName>
        <fullName evidence="9">DNA 3'-5' helicase</fullName>
        <ecNumber evidence="9">5.6.2.4</ecNumber>
    </recommendedName>
</protein>
<evidence type="ECO:0000256" key="2">
    <source>
        <dbReference type="ARBA" id="ARBA00022741"/>
    </source>
</evidence>
<dbReference type="HOGENOM" id="CLU_004585_6_3_14"/>
<dbReference type="InterPro" id="IPR014017">
    <property type="entry name" value="DNA_helicase_UvrD-like_C"/>
</dbReference>
<dbReference type="GO" id="GO:0003677">
    <property type="term" value="F:DNA binding"/>
    <property type="evidence" value="ECO:0007669"/>
    <property type="project" value="UniProtKB-KW"/>
</dbReference>
<evidence type="ECO:0000259" key="12">
    <source>
        <dbReference type="PROSITE" id="PS51198"/>
    </source>
</evidence>
<evidence type="ECO:0000256" key="8">
    <source>
        <dbReference type="ARBA" id="ARBA00034617"/>
    </source>
</evidence>
<evidence type="ECO:0000256" key="1">
    <source>
        <dbReference type="ARBA" id="ARBA00009922"/>
    </source>
</evidence>
<evidence type="ECO:0000313" key="13">
    <source>
        <dbReference type="EMBL" id="AFO51773.1"/>
    </source>
</evidence>
<keyword evidence="14" id="KW-1185">Reference proteome</keyword>
<dbReference type="InterPro" id="IPR013986">
    <property type="entry name" value="DExx_box_DNA_helicase_dom_sf"/>
</dbReference>
<dbReference type="Proteomes" id="UP000006502">
    <property type="component" value="Chromosome"/>
</dbReference>
<reference evidence="13 14" key="1">
    <citation type="journal article" date="2012" name="J. Bacteriol.">
        <title>Genome Sequence of "Candidatus Mycoplasma haemolamae" Strain Purdue, a Red Blood Cell Pathogen of Alpacas (Vicugna pacos) and Llamas (Lama glama).</title>
        <authorList>
            <person name="Guimaraes A.M."/>
            <person name="Toth B."/>
            <person name="Santos A.P."/>
            <person name="do Nascimento N.C."/>
            <person name="Kritchevsky J.E."/>
            <person name="Messick J.B."/>
        </authorList>
    </citation>
    <scope>NUCLEOTIDE SEQUENCE [LARGE SCALE GENOMIC DNA]</scope>
    <source>
        <strain evidence="13 14">Purdue</strain>
    </source>
</reference>
<evidence type="ECO:0000256" key="10">
    <source>
        <dbReference type="ARBA" id="ARBA00048988"/>
    </source>
</evidence>
<dbReference type="Gene3D" id="1.10.10.160">
    <property type="match status" value="1"/>
</dbReference>
<dbReference type="PANTHER" id="PTHR11070:SF2">
    <property type="entry name" value="ATP-DEPENDENT DNA HELICASE SRS2"/>
    <property type="match status" value="1"/>
</dbReference>
<dbReference type="EMBL" id="CP003731">
    <property type="protein sequence ID" value="AFO51773.1"/>
    <property type="molecule type" value="Genomic_DNA"/>
</dbReference>
<dbReference type="PATRIC" id="fig|1212765.3.peg.218"/>
<keyword evidence="2 11" id="KW-0547">Nucleotide-binding</keyword>
<keyword evidence="3 11" id="KW-0378">Hydrolase</keyword>
<reference evidence="14" key="2">
    <citation type="submission" date="2012-07" db="EMBL/GenBank/DDBJ databases">
        <title>Complete genome sequence of 'Candidatus Mycoplasma haemolamae'.</title>
        <authorList>
            <person name="Guimaraes A.M.S."/>
            <person name="Toth B."/>
            <person name="Santos A.P."/>
            <person name="Nascimento N.C."/>
            <person name="Sojka J.E."/>
            <person name="Messick J.B."/>
        </authorList>
    </citation>
    <scope>NUCLEOTIDE SEQUENCE [LARGE SCALE GENOMIC DNA]</scope>
    <source>
        <strain evidence="14">Purdue</strain>
    </source>
</reference>
<dbReference type="InterPro" id="IPR027417">
    <property type="entry name" value="P-loop_NTPase"/>
</dbReference>
<gene>
    <name evidence="13" type="ordered locus">MHLP_00965</name>
</gene>
<dbReference type="Gene3D" id="3.40.50.300">
    <property type="entry name" value="P-loop containing nucleotide triphosphate hydrolases"/>
    <property type="match status" value="2"/>
</dbReference>
<evidence type="ECO:0000256" key="3">
    <source>
        <dbReference type="ARBA" id="ARBA00022801"/>
    </source>
</evidence>
<accession>I7BIX1</accession>
<dbReference type="InterPro" id="IPR000212">
    <property type="entry name" value="DNA_helicase_UvrD/REP"/>
</dbReference>
<dbReference type="GO" id="GO:0016887">
    <property type="term" value="F:ATP hydrolysis activity"/>
    <property type="evidence" value="ECO:0007669"/>
    <property type="project" value="RHEA"/>
</dbReference>
<dbReference type="Gene3D" id="1.10.486.10">
    <property type="entry name" value="PCRA, domain 4"/>
    <property type="match status" value="1"/>
</dbReference>
<proteinExistence type="inferred from homology"/>
<dbReference type="CDD" id="cd17932">
    <property type="entry name" value="DEXQc_UvrD"/>
    <property type="match status" value="1"/>
</dbReference>
<dbReference type="AlphaFoldDB" id="I7BIX1"/>
<dbReference type="KEGG" id="mhl:MHLP_00965"/>
<dbReference type="SUPFAM" id="SSF52540">
    <property type="entry name" value="P-loop containing nucleoside triphosphate hydrolases"/>
    <property type="match status" value="1"/>
</dbReference>
<comment type="catalytic activity">
    <reaction evidence="8">
        <text>Couples ATP hydrolysis with the unwinding of duplex DNA by translocating in the 3'-5' direction.</text>
        <dbReference type="EC" id="5.6.2.4"/>
    </reaction>
</comment>